<feature type="region of interest" description="Disordered" evidence="4">
    <location>
        <begin position="1"/>
        <end position="43"/>
    </location>
</feature>
<accession>A0A098E5N3</accession>
<dbReference type="STRING" id="70448.A0A098E5N3"/>
<dbReference type="OrthoDB" id="18703at2759"/>
<evidence type="ECO:0000313" key="6">
    <source>
        <dbReference type="Proteomes" id="UP000009170"/>
    </source>
</evidence>
<evidence type="ECO:0000256" key="3">
    <source>
        <dbReference type="ARBA" id="ARBA00023242"/>
    </source>
</evidence>
<evidence type="ECO:0000313" key="5">
    <source>
        <dbReference type="EMBL" id="CEG01712.1"/>
    </source>
</evidence>
<protein>
    <submittedName>
        <fullName evidence="5">Unnamed product</fullName>
    </submittedName>
</protein>
<dbReference type="GeneID" id="9837987"/>
<feature type="compositionally biased region" description="Low complexity" evidence="4">
    <location>
        <begin position="33"/>
        <end position="43"/>
    </location>
</feature>
<feature type="compositionally biased region" description="Basic residues" evidence="4">
    <location>
        <begin position="160"/>
        <end position="169"/>
    </location>
</feature>
<dbReference type="InterPro" id="IPR028160">
    <property type="entry name" value="Slx9-like"/>
</dbReference>
<comment type="similarity">
    <text evidence="2">Belongs to the SLX9 family.</text>
</comment>
<name>A0A098E5N3_OSTTA</name>
<reference evidence="5 6" key="2">
    <citation type="journal article" date="2014" name="BMC Genomics">
        <title>An improved genome of the model marine alga Ostreococcus tauri unfolds by assessing Illumina de novo assemblies.</title>
        <authorList>
            <person name="Blanc-Mathieu R."/>
            <person name="Verhelst B."/>
            <person name="Derelle E."/>
            <person name="Rombauts S."/>
            <person name="Bouget F.Y."/>
            <person name="Carre I."/>
            <person name="Chateau A."/>
            <person name="Eyre-Walker A."/>
            <person name="Grimsley N."/>
            <person name="Moreau H."/>
            <person name="Piegu B."/>
            <person name="Rivals E."/>
            <person name="Schackwitz W."/>
            <person name="Van de Peer Y."/>
            <person name="Piganeau G."/>
        </authorList>
    </citation>
    <scope>NUCLEOTIDE SEQUENCE [LARGE SCALE GENOMIC DNA]</scope>
    <source>
        <strain evidence="6">OTTH 0595 / CCAP 157/2 / RCC745</strain>
    </source>
</reference>
<keyword evidence="6" id="KW-1185">Reference proteome</keyword>
<gene>
    <name evidence="5" type="ORF">OT_ostta15g00860</name>
</gene>
<keyword evidence="3" id="KW-0539">Nucleus</keyword>
<comment type="caution">
    <text evidence="5">The sequence shown here is derived from an EMBL/GenBank/DDBJ whole genome shotgun (WGS) entry which is preliminary data.</text>
</comment>
<dbReference type="GO" id="GO:0030688">
    <property type="term" value="C:preribosome, small subunit precursor"/>
    <property type="evidence" value="ECO:0007669"/>
    <property type="project" value="InterPro"/>
</dbReference>
<dbReference type="PANTHER" id="PTHR31109">
    <property type="entry name" value="PROTEIN FAM207A"/>
    <property type="match status" value="1"/>
</dbReference>
<dbReference type="InParanoid" id="A0A098E5N3"/>
<evidence type="ECO:0000256" key="4">
    <source>
        <dbReference type="SAM" id="MobiDB-lite"/>
    </source>
</evidence>
<evidence type="ECO:0000256" key="2">
    <source>
        <dbReference type="ARBA" id="ARBA00011022"/>
    </source>
</evidence>
<comment type="subcellular location">
    <subcellularLocation>
        <location evidence="1">Nucleus</location>
        <location evidence="1">Nucleolus</location>
    </subcellularLocation>
</comment>
<dbReference type="Pfam" id="PF15341">
    <property type="entry name" value="SLX9"/>
    <property type="match status" value="1"/>
</dbReference>
<dbReference type="FunCoup" id="A0A098E5N3">
    <property type="interactions" value="279"/>
</dbReference>
<dbReference type="AlphaFoldDB" id="A0A098E5N3"/>
<organism evidence="5 6">
    <name type="scientific">Ostreococcus tauri</name>
    <name type="common">Marine green alga</name>
    <dbReference type="NCBI Taxonomy" id="70448"/>
    <lineage>
        <taxon>Eukaryota</taxon>
        <taxon>Viridiplantae</taxon>
        <taxon>Chlorophyta</taxon>
        <taxon>Mamiellophyceae</taxon>
        <taxon>Mamiellales</taxon>
        <taxon>Bathycoccaceae</taxon>
        <taxon>Ostreococcus</taxon>
    </lineage>
</organism>
<dbReference type="GO" id="GO:0005730">
    <property type="term" value="C:nucleolus"/>
    <property type="evidence" value="ECO:0007669"/>
    <property type="project" value="UniProtKB-SubCell"/>
</dbReference>
<dbReference type="PANTHER" id="PTHR31109:SF2">
    <property type="entry name" value="RIBOSOME BIOGENESIS PROTEIN SLX9 HOMOLOG"/>
    <property type="match status" value="1"/>
</dbReference>
<reference evidence="6" key="1">
    <citation type="journal article" date="2006" name="Proc. Natl. Acad. Sci. U.S.A.">
        <title>Genome analysis of the smallest free-living eukaryote Ostreococcus tauri unveils many unique features.</title>
        <authorList>
            <person name="Derelle E."/>
            <person name="Ferraz C."/>
            <person name="Rombauts S."/>
            <person name="Rouze P."/>
            <person name="Worden A.Z."/>
            <person name="Robbens S."/>
            <person name="Partensky F."/>
            <person name="Degroeve S."/>
            <person name="Echeynie S."/>
            <person name="Cooke R."/>
            <person name="Saeys Y."/>
            <person name="Wuyts J."/>
            <person name="Jabbari K."/>
            <person name="Bowler C."/>
            <person name="Panaud O."/>
            <person name="Piegu B."/>
            <person name="Ball S.G."/>
            <person name="Ral J.-P."/>
            <person name="Bouget F.-Y."/>
            <person name="Piganeau G."/>
            <person name="De Baets B."/>
            <person name="Picard A."/>
            <person name="Delseny M."/>
            <person name="Demaille J."/>
            <person name="Van de Peer Y."/>
            <person name="Moreau H."/>
        </authorList>
    </citation>
    <scope>NUCLEOTIDE SEQUENCE [LARGE SCALE GENOMIC DNA]</scope>
    <source>
        <strain evidence="6">OTTH 0595 / CCAP 157/2 / RCC745</strain>
    </source>
</reference>
<dbReference type="GO" id="GO:0030686">
    <property type="term" value="C:90S preribosome"/>
    <property type="evidence" value="ECO:0007669"/>
    <property type="project" value="InterPro"/>
</dbReference>
<evidence type="ECO:0000256" key="1">
    <source>
        <dbReference type="ARBA" id="ARBA00004604"/>
    </source>
</evidence>
<dbReference type="RefSeq" id="XP_022841122.1">
    <property type="nucleotide sequence ID" value="XM_022982363.1"/>
</dbReference>
<dbReference type="Proteomes" id="UP000009170">
    <property type="component" value="Unassembled WGS sequence"/>
</dbReference>
<dbReference type="GO" id="GO:0000462">
    <property type="term" value="P:maturation of SSU-rRNA from tricistronic rRNA transcript (SSU-rRNA, 5.8S rRNA, LSU-rRNA)"/>
    <property type="evidence" value="ECO:0007669"/>
    <property type="project" value="InterPro"/>
</dbReference>
<sequence length="198" mass="21400">MVKPTMRVKAARRTRARAEGSTTGDARGRDDGAAAFAARPRAASLERKAAKRARFLDKIRVAERGTMKRLSSGRKKSLGTDMKSLELSLADVGRNGAARARVRATTAKTRAKLVARETTRMQAVLEHPTFKSNPIAAISNHIVSGIERTSASGEKGRAPEKKKRAKKRTPQQERDASGHHVVGATAPSGRKNVGLKRS</sequence>
<dbReference type="KEGG" id="ota:OT_ostta15g00860"/>
<feature type="region of interest" description="Disordered" evidence="4">
    <location>
        <begin position="147"/>
        <end position="198"/>
    </location>
</feature>
<dbReference type="EMBL" id="CAID01000015">
    <property type="protein sequence ID" value="CEG01712.1"/>
    <property type="molecule type" value="Genomic_DNA"/>
</dbReference>
<proteinExistence type="inferred from homology"/>